<gene>
    <name evidence="1" type="ORF">TorRG33x02_061980</name>
</gene>
<keyword evidence="2" id="KW-1185">Reference proteome</keyword>
<proteinExistence type="predicted"/>
<dbReference type="Proteomes" id="UP000237000">
    <property type="component" value="Unassembled WGS sequence"/>
</dbReference>
<dbReference type="AlphaFoldDB" id="A0A2P5FK20"/>
<evidence type="ECO:0000313" key="1">
    <source>
        <dbReference type="EMBL" id="PON98124.1"/>
    </source>
</evidence>
<organism evidence="1 2">
    <name type="scientific">Trema orientale</name>
    <name type="common">Charcoal tree</name>
    <name type="synonym">Celtis orientalis</name>
    <dbReference type="NCBI Taxonomy" id="63057"/>
    <lineage>
        <taxon>Eukaryota</taxon>
        <taxon>Viridiplantae</taxon>
        <taxon>Streptophyta</taxon>
        <taxon>Embryophyta</taxon>
        <taxon>Tracheophyta</taxon>
        <taxon>Spermatophyta</taxon>
        <taxon>Magnoliopsida</taxon>
        <taxon>eudicotyledons</taxon>
        <taxon>Gunneridae</taxon>
        <taxon>Pentapetalae</taxon>
        <taxon>rosids</taxon>
        <taxon>fabids</taxon>
        <taxon>Rosales</taxon>
        <taxon>Cannabaceae</taxon>
        <taxon>Trema</taxon>
    </lineage>
</organism>
<dbReference type="InParanoid" id="A0A2P5FK20"/>
<sequence>MLTDDKSMVVTWGSQSSSELSLQQGLAGSLRQRTEIRRMDASGLEVGYARIDLNDRSFDRAWELRGLCEKEVEN</sequence>
<protein>
    <submittedName>
        <fullName evidence="1">Uncharacterized protein</fullName>
    </submittedName>
</protein>
<accession>A0A2P5FK20</accession>
<dbReference type="EMBL" id="JXTC01000027">
    <property type="protein sequence ID" value="PON98124.1"/>
    <property type="molecule type" value="Genomic_DNA"/>
</dbReference>
<reference evidence="2" key="1">
    <citation type="submission" date="2016-06" db="EMBL/GenBank/DDBJ databases">
        <title>Parallel loss of symbiosis genes in relatives of nitrogen-fixing non-legume Parasponia.</title>
        <authorList>
            <person name="Van Velzen R."/>
            <person name="Holmer R."/>
            <person name="Bu F."/>
            <person name="Rutten L."/>
            <person name="Van Zeijl A."/>
            <person name="Liu W."/>
            <person name="Santuari L."/>
            <person name="Cao Q."/>
            <person name="Sharma T."/>
            <person name="Shen D."/>
            <person name="Roswanjaya Y."/>
            <person name="Wardhani T."/>
            <person name="Kalhor M.S."/>
            <person name="Jansen J."/>
            <person name="Van den Hoogen J."/>
            <person name="Gungor B."/>
            <person name="Hartog M."/>
            <person name="Hontelez J."/>
            <person name="Verver J."/>
            <person name="Yang W.-C."/>
            <person name="Schijlen E."/>
            <person name="Repin R."/>
            <person name="Schilthuizen M."/>
            <person name="Schranz E."/>
            <person name="Heidstra R."/>
            <person name="Miyata K."/>
            <person name="Fedorova E."/>
            <person name="Kohlen W."/>
            <person name="Bisseling T."/>
            <person name="Smit S."/>
            <person name="Geurts R."/>
        </authorList>
    </citation>
    <scope>NUCLEOTIDE SEQUENCE [LARGE SCALE GENOMIC DNA]</scope>
    <source>
        <strain evidence="2">cv. RG33-2</strain>
    </source>
</reference>
<name>A0A2P5FK20_TREOI</name>
<evidence type="ECO:0000313" key="2">
    <source>
        <dbReference type="Proteomes" id="UP000237000"/>
    </source>
</evidence>
<comment type="caution">
    <text evidence="1">The sequence shown here is derived from an EMBL/GenBank/DDBJ whole genome shotgun (WGS) entry which is preliminary data.</text>
</comment>